<evidence type="ECO:0000256" key="2">
    <source>
        <dbReference type="ARBA" id="ARBA00022917"/>
    </source>
</evidence>
<protein>
    <recommendedName>
        <fullName evidence="4">Cys-tRNA(Pro)/Cys-tRNA(Cys) deacylase</fullName>
        <ecNumber evidence="4">4.2.-.-</ecNumber>
    </recommendedName>
</protein>
<organism evidence="6 7">
    <name type="scientific">Pseudoalteromonas qingdaonensis</name>
    <dbReference type="NCBI Taxonomy" id="3131913"/>
    <lineage>
        <taxon>Bacteria</taxon>
        <taxon>Pseudomonadati</taxon>
        <taxon>Pseudomonadota</taxon>
        <taxon>Gammaproteobacteria</taxon>
        <taxon>Alteromonadales</taxon>
        <taxon>Pseudoalteromonadaceae</taxon>
        <taxon>Pseudoalteromonas</taxon>
    </lineage>
</organism>
<dbReference type="EMBL" id="JBCGCU010000011">
    <property type="protein sequence ID" value="MEM0515889.1"/>
    <property type="molecule type" value="Genomic_DNA"/>
</dbReference>
<sequence length="153" mass="16478">MTPAVTFLTKHKVAFELISFEHDTQVDNYGQEVIDKLALDAACVFKTLVLETAEQGFVVAITPVSQQVNTKSLAKLAGSKKVAMAAGADVERVTGYVLGGVSPFAQKKRLPVYVHQSALAQERIYVSAGKRGVELALAPKDLITLLNARCGEF</sequence>
<keyword evidence="3 4" id="KW-0456">Lyase</keyword>
<evidence type="ECO:0000256" key="1">
    <source>
        <dbReference type="ARBA" id="ARBA00009798"/>
    </source>
</evidence>
<dbReference type="PANTHER" id="PTHR30411">
    <property type="entry name" value="CYTOPLASMIC PROTEIN"/>
    <property type="match status" value="1"/>
</dbReference>
<comment type="caution">
    <text evidence="6">The sequence shown here is derived from an EMBL/GenBank/DDBJ whole genome shotgun (WGS) entry which is preliminary data.</text>
</comment>
<dbReference type="EC" id="4.2.-.-" evidence="4"/>
<dbReference type="Proteomes" id="UP001447008">
    <property type="component" value="Unassembled WGS sequence"/>
</dbReference>
<dbReference type="InterPro" id="IPR004369">
    <property type="entry name" value="Prolyl-tRNA_editing_YbaK/EbsC"/>
</dbReference>
<evidence type="ECO:0000256" key="3">
    <source>
        <dbReference type="ARBA" id="ARBA00023239"/>
    </source>
</evidence>
<dbReference type="Gene3D" id="3.90.960.10">
    <property type="entry name" value="YbaK/aminoacyl-tRNA synthetase-associated domain"/>
    <property type="match status" value="1"/>
</dbReference>
<gene>
    <name evidence="6" type="primary">ybaK</name>
    <name evidence="6" type="ORF">WCN91_10775</name>
</gene>
<evidence type="ECO:0000313" key="6">
    <source>
        <dbReference type="EMBL" id="MEM0515889.1"/>
    </source>
</evidence>
<dbReference type="RefSeq" id="WP_342678929.1">
    <property type="nucleotide sequence ID" value="NZ_JBCGCU010000011.1"/>
</dbReference>
<dbReference type="PANTHER" id="PTHR30411:SF0">
    <property type="entry name" value="CYS-TRNA(PRO)_CYS-TRNA(CYS) DEACYLASE YBAK"/>
    <property type="match status" value="1"/>
</dbReference>
<dbReference type="Pfam" id="PF04073">
    <property type="entry name" value="tRNA_edit"/>
    <property type="match status" value="1"/>
</dbReference>
<dbReference type="CDD" id="cd00002">
    <property type="entry name" value="YbaK_deacylase"/>
    <property type="match status" value="1"/>
</dbReference>
<proteinExistence type="inferred from homology"/>
<evidence type="ECO:0000259" key="5">
    <source>
        <dbReference type="Pfam" id="PF04073"/>
    </source>
</evidence>
<accession>A0ABU9MX95</accession>
<reference evidence="6 7" key="1">
    <citation type="submission" date="2024-03" db="EMBL/GenBank/DDBJ databases">
        <title>Pseudoalteromonas qingdaonensis sp. nov., isolated from the intestines of marine benthic organisms.</title>
        <authorList>
            <person name="Lin X."/>
            <person name="Fang S."/>
            <person name="Hu X."/>
        </authorList>
    </citation>
    <scope>NUCLEOTIDE SEQUENCE [LARGE SCALE GENOMIC DNA]</scope>
    <source>
        <strain evidence="6 7">YIC-827</strain>
    </source>
</reference>
<dbReference type="PIRSF" id="PIRSF006181">
    <property type="entry name" value="EbsC_YbaK"/>
    <property type="match status" value="1"/>
</dbReference>
<dbReference type="InterPro" id="IPR007214">
    <property type="entry name" value="YbaK/aa-tRNA-synth-assoc-dom"/>
</dbReference>
<name>A0ABU9MX95_9GAMM</name>
<keyword evidence="2 4" id="KW-0648">Protein biosynthesis</keyword>
<dbReference type="SUPFAM" id="SSF55826">
    <property type="entry name" value="YbaK/ProRS associated domain"/>
    <property type="match status" value="1"/>
</dbReference>
<feature type="domain" description="YbaK/aminoacyl-tRNA synthetase-associated" evidence="5">
    <location>
        <begin position="31"/>
        <end position="144"/>
    </location>
</feature>
<evidence type="ECO:0000256" key="4">
    <source>
        <dbReference type="PIRNR" id="PIRNR006181"/>
    </source>
</evidence>
<evidence type="ECO:0000313" key="7">
    <source>
        <dbReference type="Proteomes" id="UP001447008"/>
    </source>
</evidence>
<keyword evidence="7" id="KW-1185">Reference proteome</keyword>
<dbReference type="InterPro" id="IPR036754">
    <property type="entry name" value="YbaK/aa-tRNA-synt-asso_dom_sf"/>
</dbReference>
<comment type="similarity">
    <text evidence="1 4">Belongs to the prolyl-tRNA editing family. YbaK/EbsC subfamily.</text>
</comment>
<dbReference type="NCBIfam" id="TIGR00011">
    <property type="entry name" value="YbaK_EbsC"/>
    <property type="match status" value="1"/>
</dbReference>